<dbReference type="CDD" id="cd06533">
    <property type="entry name" value="Glyco_transf_WecG_TagA"/>
    <property type="match status" value="1"/>
</dbReference>
<dbReference type="Proteomes" id="UP000434850">
    <property type="component" value="Unassembled WGS sequence"/>
</dbReference>
<protein>
    <submittedName>
        <fullName evidence="3">WecB/TagA/CpsF family glycosyltransferase</fullName>
    </submittedName>
</protein>
<comment type="caution">
    <text evidence="3">The sequence shown here is derived from an EMBL/GenBank/DDBJ whole genome shotgun (WGS) entry which is preliminary data.</text>
</comment>
<dbReference type="RefSeq" id="WP_157540387.1">
    <property type="nucleotide sequence ID" value="NZ_WQLA01000002.1"/>
</dbReference>
<dbReference type="EMBL" id="WQLA01000002">
    <property type="protein sequence ID" value="MVN90610.1"/>
    <property type="molecule type" value="Genomic_DNA"/>
</dbReference>
<dbReference type="NCBIfam" id="TIGR00696">
    <property type="entry name" value="wecG_tagA_cpsF"/>
    <property type="match status" value="1"/>
</dbReference>
<evidence type="ECO:0000256" key="1">
    <source>
        <dbReference type="ARBA" id="ARBA00022676"/>
    </source>
</evidence>
<dbReference type="Pfam" id="PF03808">
    <property type="entry name" value="Glyco_tran_WecG"/>
    <property type="match status" value="1"/>
</dbReference>
<dbReference type="GO" id="GO:0016758">
    <property type="term" value="F:hexosyltransferase activity"/>
    <property type="evidence" value="ECO:0007669"/>
    <property type="project" value="TreeGrafter"/>
</dbReference>
<evidence type="ECO:0000313" key="4">
    <source>
        <dbReference type="Proteomes" id="UP000434850"/>
    </source>
</evidence>
<accession>A0A6I4I654</accession>
<sequence>MEQIEDAEKFLDYPLYTKSLNDLPLKSSLLVNTINQYSFCMANEDMGFKESLQMSDVLLPDGIMVVAAEYVMTGKVIKKISGADLHRHLLEDLNAKGGSCFYLGSSQQTLEKIKNRMAKEYPNVRVGVYSPPFAKTFTEEENDEIINSINEFKPDVLFVGMTAPKQEKWSYANKDRIDAKMICTVGAVFDFYAGTIKRPSNIMIDLGLEWLGRLVKEPKRLWKRYLVYGPVFVWLIAKERVKKSIFGIFFSHAI</sequence>
<dbReference type="PANTHER" id="PTHR34136:SF1">
    <property type="entry name" value="UDP-N-ACETYL-D-MANNOSAMINURONIC ACID TRANSFERASE"/>
    <property type="match status" value="1"/>
</dbReference>
<evidence type="ECO:0000313" key="3">
    <source>
        <dbReference type="EMBL" id="MVN90610.1"/>
    </source>
</evidence>
<dbReference type="AlphaFoldDB" id="A0A6I4I654"/>
<name>A0A6I4I654_9SPHI</name>
<dbReference type="PANTHER" id="PTHR34136">
    <property type="match status" value="1"/>
</dbReference>
<keyword evidence="2 3" id="KW-0808">Transferase</keyword>
<organism evidence="3 4">
    <name type="scientific">Mucilaginibacter aquatilis</name>
    <dbReference type="NCBI Taxonomy" id="1517760"/>
    <lineage>
        <taxon>Bacteria</taxon>
        <taxon>Pseudomonadati</taxon>
        <taxon>Bacteroidota</taxon>
        <taxon>Sphingobacteriia</taxon>
        <taxon>Sphingobacteriales</taxon>
        <taxon>Sphingobacteriaceae</taxon>
        <taxon>Mucilaginibacter</taxon>
    </lineage>
</organism>
<dbReference type="InterPro" id="IPR004629">
    <property type="entry name" value="WecG_TagA_CpsF"/>
</dbReference>
<dbReference type="OrthoDB" id="9771846at2"/>
<keyword evidence="1" id="KW-0328">Glycosyltransferase</keyword>
<proteinExistence type="predicted"/>
<reference evidence="3 4" key="1">
    <citation type="submission" date="2019-12" db="EMBL/GenBank/DDBJ databases">
        <title>Mucilaginibacter sp. HME9299 genome sequencing and assembly.</title>
        <authorList>
            <person name="Kang H."/>
            <person name="Kim H."/>
            <person name="Joh K."/>
        </authorList>
    </citation>
    <scope>NUCLEOTIDE SEQUENCE [LARGE SCALE GENOMIC DNA]</scope>
    <source>
        <strain evidence="3 4">HME9299</strain>
    </source>
</reference>
<keyword evidence="4" id="KW-1185">Reference proteome</keyword>
<evidence type="ECO:0000256" key="2">
    <source>
        <dbReference type="ARBA" id="ARBA00022679"/>
    </source>
</evidence>
<gene>
    <name evidence="3" type="ORF">GO816_05680</name>
</gene>